<dbReference type="Proteomes" id="UP001458880">
    <property type="component" value="Unassembled WGS sequence"/>
</dbReference>
<evidence type="ECO:0000256" key="1">
    <source>
        <dbReference type="ARBA" id="ARBA00004479"/>
    </source>
</evidence>
<keyword evidence="7 10" id="KW-0472">Membrane</keyword>
<dbReference type="GO" id="GO:0016020">
    <property type="term" value="C:membrane"/>
    <property type="evidence" value="ECO:0007669"/>
    <property type="project" value="UniProtKB-SubCell"/>
</dbReference>
<evidence type="ECO:0000256" key="9">
    <source>
        <dbReference type="PROSITE-ProRule" id="PRU00076"/>
    </source>
</evidence>
<comment type="subcellular location">
    <subcellularLocation>
        <location evidence="1">Membrane</location>
        <topology evidence="1">Single-pass type I membrane protein</topology>
    </subcellularLocation>
</comment>
<evidence type="ECO:0000256" key="10">
    <source>
        <dbReference type="SAM" id="Phobius"/>
    </source>
</evidence>
<keyword evidence="3 9" id="KW-0245">EGF-like domain</keyword>
<dbReference type="Pfam" id="PF02210">
    <property type="entry name" value="Laminin_G_2"/>
    <property type="match status" value="4"/>
</dbReference>
<dbReference type="PROSITE" id="PS50025">
    <property type="entry name" value="LAM_G_DOMAIN"/>
    <property type="match status" value="4"/>
</dbReference>
<dbReference type="EMBL" id="JASPKY010000056">
    <property type="protein sequence ID" value="KAK9744641.1"/>
    <property type="molecule type" value="Genomic_DNA"/>
</dbReference>
<dbReference type="InterPro" id="IPR000421">
    <property type="entry name" value="FA58C"/>
</dbReference>
<keyword evidence="5" id="KW-0732">Signal</keyword>
<gene>
    <name evidence="14" type="ORF">QE152_g7632</name>
</gene>
<evidence type="ECO:0000313" key="14">
    <source>
        <dbReference type="EMBL" id="KAK9744641.1"/>
    </source>
</evidence>
<reference evidence="14 15" key="1">
    <citation type="journal article" date="2024" name="BMC Genomics">
        <title>De novo assembly and annotation of Popillia japonica's genome with initial clues to its potential as an invasive pest.</title>
        <authorList>
            <person name="Cucini C."/>
            <person name="Boschi S."/>
            <person name="Funari R."/>
            <person name="Cardaioli E."/>
            <person name="Iannotti N."/>
            <person name="Marturano G."/>
            <person name="Paoli F."/>
            <person name="Bruttini M."/>
            <person name="Carapelli A."/>
            <person name="Frati F."/>
            <person name="Nardi F."/>
        </authorList>
    </citation>
    <scope>NUCLEOTIDE SEQUENCE [LARGE SCALE GENOMIC DNA]</scope>
    <source>
        <strain evidence="14">DMR45628</strain>
    </source>
</reference>
<feature type="disulfide bond" evidence="9">
    <location>
        <begin position="524"/>
        <end position="533"/>
    </location>
</feature>
<feature type="domain" description="Laminin G" evidence="12">
    <location>
        <begin position="787"/>
        <end position="953"/>
    </location>
</feature>
<evidence type="ECO:0000259" key="12">
    <source>
        <dbReference type="PROSITE" id="PS50025"/>
    </source>
</evidence>
<dbReference type="SUPFAM" id="SSF49899">
    <property type="entry name" value="Concanavalin A-like lectins/glucanases"/>
    <property type="match status" value="4"/>
</dbReference>
<proteinExistence type="inferred from homology"/>
<dbReference type="Gene3D" id="2.10.25.10">
    <property type="entry name" value="Laminin"/>
    <property type="match status" value="2"/>
</dbReference>
<feature type="domain" description="Laminin G" evidence="12">
    <location>
        <begin position="293"/>
        <end position="496"/>
    </location>
</feature>
<keyword evidence="15" id="KW-1185">Reference proteome</keyword>
<dbReference type="Pfam" id="PF00008">
    <property type="entry name" value="EGF"/>
    <property type="match status" value="2"/>
</dbReference>
<protein>
    <submittedName>
        <fullName evidence="14">F5/8 type C domain</fullName>
    </submittedName>
</protein>
<organism evidence="14 15">
    <name type="scientific">Popillia japonica</name>
    <name type="common">Japanese beetle</name>
    <dbReference type="NCBI Taxonomy" id="7064"/>
    <lineage>
        <taxon>Eukaryota</taxon>
        <taxon>Metazoa</taxon>
        <taxon>Ecdysozoa</taxon>
        <taxon>Arthropoda</taxon>
        <taxon>Hexapoda</taxon>
        <taxon>Insecta</taxon>
        <taxon>Pterygota</taxon>
        <taxon>Neoptera</taxon>
        <taxon>Endopterygota</taxon>
        <taxon>Coleoptera</taxon>
        <taxon>Polyphaga</taxon>
        <taxon>Scarabaeiformia</taxon>
        <taxon>Scarabaeidae</taxon>
        <taxon>Rutelinae</taxon>
        <taxon>Popillia</taxon>
    </lineage>
</organism>
<comment type="similarity">
    <text evidence="2">Belongs to the neurexin family.</text>
</comment>
<dbReference type="InterPro" id="IPR008979">
    <property type="entry name" value="Galactose-bd-like_sf"/>
</dbReference>
<dbReference type="Gene3D" id="2.60.120.260">
    <property type="entry name" value="Galactose-binding domain-like"/>
    <property type="match status" value="1"/>
</dbReference>
<feature type="transmembrane region" description="Helical" evidence="10">
    <location>
        <begin position="1208"/>
        <end position="1228"/>
    </location>
</feature>
<evidence type="ECO:0000256" key="5">
    <source>
        <dbReference type="ARBA" id="ARBA00022729"/>
    </source>
</evidence>
<dbReference type="InterPro" id="IPR000742">
    <property type="entry name" value="EGF"/>
</dbReference>
<evidence type="ECO:0000259" key="13">
    <source>
        <dbReference type="PROSITE" id="PS50026"/>
    </source>
</evidence>
<dbReference type="CDD" id="cd00057">
    <property type="entry name" value="FA58C"/>
    <property type="match status" value="1"/>
</dbReference>
<evidence type="ECO:0000256" key="6">
    <source>
        <dbReference type="ARBA" id="ARBA00022989"/>
    </source>
</evidence>
<evidence type="ECO:0000259" key="11">
    <source>
        <dbReference type="PROSITE" id="PS50022"/>
    </source>
</evidence>
<dbReference type="AlphaFoldDB" id="A0AAW1MEX6"/>
<dbReference type="InterPro" id="IPR013320">
    <property type="entry name" value="ConA-like_dom_sf"/>
</dbReference>
<evidence type="ECO:0000256" key="4">
    <source>
        <dbReference type="ARBA" id="ARBA00022692"/>
    </source>
</evidence>
<feature type="domain" description="Laminin G" evidence="12">
    <location>
        <begin position="994"/>
        <end position="1173"/>
    </location>
</feature>
<evidence type="ECO:0000313" key="15">
    <source>
        <dbReference type="Proteomes" id="UP001458880"/>
    </source>
</evidence>
<comment type="caution">
    <text evidence="9">Lacks conserved residue(s) required for the propagation of feature annotation.</text>
</comment>
<dbReference type="SMART" id="SM00282">
    <property type="entry name" value="LamG"/>
    <property type="match status" value="4"/>
</dbReference>
<keyword evidence="6 10" id="KW-1133">Transmembrane helix</keyword>
<dbReference type="PANTHER" id="PTHR15036">
    <property type="entry name" value="PIKACHURIN-LIKE PROTEIN"/>
    <property type="match status" value="1"/>
</dbReference>
<dbReference type="SMART" id="SM00181">
    <property type="entry name" value="EGF"/>
    <property type="match status" value="2"/>
</dbReference>
<feature type="domain" description="EGF-like" evidence="13">
    <location>
        <begin position="954"/>
        <end position="990"/>
    </location>
</feature>
<evidence type="ECO:0000256" key="7">
    <source>
        <dbReference type="ARBA" id="ARBA00023136"/>
    </source>
</evidence>
<dbReference type="Pfam" id="PF00754">
    <property type="entry name" value="F5_F8_type_C"/>
    <property type="match status" value="1"/>
</dbReference>
<dbReference type="CDD" id="cd00054">
    <property type="entry name" value="EGF_CA"/>
    <property type="match status" value="2"/>
</dbReference>
<keyword evidence="4 10" id="KW-0812">Transmembrane</keyword>
<dbReference type="SUPFAM" id="SSF57196">
    <property type="entry name" value="EGF/Laminin"/>
    <property type="match status" value="1"/>
</dbReference>
<evidence type="ECO:0000256" key="3">
    <source>
        <dbReference type="ARBA" id="ARBA00022536"/>
    </source>
</evidence>
<dbReference type="InterPro" id="IPR001791">
    <property type="entry name" value="Laminin_G"/>
</dbReference>
<dbReference type="PROSITE" id="PS00022">
    <property type="entry name" value="EGF_1"/>
    <property type="match status" value="1"/>
</dbReference>
<evidence type="ECO:0000256" key="2">
    <source>
        <dbReference type="ARBA" id="ARBA00010241"/>
    </source>
</evidence>
<dbReference type="PROSITE" id="PS50026">
    <property type="entry name" value="EGF_3"/>
    <property type="match status" value="2"/>
</dbReference>
<dbReference type="PROSITE" id="PS50022">
    <property type="entry name" value="FA58C_3"/>
    <property type="match status" value="1"/>
</dbReference>
<feature type="domain" description="Laminin G" evidence="12">
    <location>
        <begin position="94"/>
        <end position="272"/>
    </location>
</feature>
<comment type="caution">
    <text evidence="14">The sequence shown here is derived from an EMBL/GenBank/DDBJ whole genome shotgun (WGS) entry which is preliminary data.</text>
</comment>
<dbReference type="SUPFAM" id="SSF49785">
    <property type="entry name" value="Galactose-binding domain-like"/>
    <property type="match status" value="1"/>
</dbReference>
<evidence type="ECO:0000256" key="8">
    <source>
        <dbReference type="ARBA" id="ARBA00023157"/>
    </source>
</evidence>
<accession>A0AAW1MEX6</accession>
<feature type="domain" description="F5/8 type C" evidence="11">
    <location>
        <begin position="1"/>
        <end position="88"/>
    </location>
</feature>
<name>A0AAW1MEX6_POPJA</name>
<feature type="domain" description="EGF-like" evidence="13">
    <location>
        <begin position="498"/>
        <end position="534"/>
    </location>
</feature>
<dbReference type="InterPro" id="IPR050372">
    <property type="entry name" value="Neurexin-related_CASP"/>
</dbReference>
<dbReference type="Gene3D" id="2.60.120.1000">
    <property type="match status" value="1"/>
</dbReference>
<dbReference type="Gene3D" id="2.60.120.200">
    <property type="match status" value="4"/>
</dbReference>
<dbReference type="PROSITE" id="PS01286">
    <property type="entry name" value="FA58C_2"/>
    <property type="match status" value="1"/>
</dbReference>
<sequence length="1274" mass="144720">MNITRIWTQGRPHTSDYVMEYIVSYGTDNLDYSYYKEPGGSIRMFKGNTDGDSVKKNEFEVPIIAQWIRINPTRWRNRISLRVELYGCEYVSDILHFNGTSLVKTDLQFDPISAFRETIRFRFKTSIANGILLYSRGTQRDYIALQLKDNRMLLNIDLGSGTVTSLSVGSLLDNNIWHDVLISRNRRTIYFSVDRVVVEGKIEGDFNKLDLNRALYVGGVPFIQEGIKVLQNFTGCIENLYLNSTNLFREIKTAFEYGQSLRYQLVNTYPACAESPIIPLTFTTSNAHIKYAGYSNIQVFQVYFQFRTYEKNGIMLYHRFNLDDTYDFQFRTYEKNGIMLYHRFNLDDTYVAIYLENGKIKVDLASYAFPKLILDNFQTTFNLENGKIKVDLASYAFPKLILDNFQTTFNDGLWHTVEMSMRTNELILTVDKTPMKTSRLLEVKTGLHYYIAGGIDSNIGLESDKKIPGFIGCMRSITIDENCNRDCKEEVVQGMCKMDDRCDPNPCEHGGVCTQTSKTFECECTDDYGGSVCHVSLRALPPKPSNANVRTITAARSVPQYKKIKGTGPRAEAFIDIDGSGPLDPFPVTCEFYADGRVATVLHHNNQGKVSVDGFQDPGSYKQDIHYDGNDDQIEALVNRSTFCRQSIQYDCKNSTFCRQSIQYDCKNSRLLNSPSEEINYQPYSWWVSRSNQRMDYWVGMDYWGGALPGSRKCLCGLLGKCIDPSKWCNCDAGYPDWTSDSGEITEKENLPVRQLRFGDTGNALDDKEGRYILGPLICEGDDLFKNVVTFRIRDATIDLPPFDMGHSGDIYFEFKTTISDAVIFESRGPTDMIKLNIINGKQIQFEYRAGENKLVVTSETTSYLTDNQWHSVSVERNRKSGMVIIDGSRKAEVSESEGPIRALHLPNKFVLGASFDYRDGFTGCIRAFQLNGKLINLRSYARAGLYGVSEGCVGKCESNPCLNNGTCTEMYNGYKCDCRFTSFKGPICADEIGVNMRKTSMIRYNFEGSFRSSLSEKIRIGFTTTHPNGFLLGFSSSKSKEYLTIMISNSGHLRVVFDFGFERQEVIYPDKIFMFGQFHDLRLSRKNAGSTLVLKMDDYDPVEFNFTVKASADAQFNNIDRMYIGRNESMTEGFVGCVARVEFDDIYPLKLLFQQNRPAHLYTEGPTAEDYCGVEPVTHPPDIVETRPPLILDEDRLRQAYNQTDSAILGSVLAILFLALVILAVLIGRYLHRHKGEYLTQEDLGADNADDPDTAVVLGTTGHHVEKKKEYYI</sequence>
<dbReference type="CDD" id="cd00110">
    <property type="entry name" value="LamG"/>
    <property type="match status" value="4"/>
</dbReference>
<dbReference type="PANTHER" id="PTHR15036:SF91">
    <property type="entry name" value="NEUREXIN-4"/>
    <property type="match status" value="1"/>
</dbReference>
<keyword evidence="8 9" id="KW-1015">Disulfide bond</keyword>